<feature type="compositionally biased region" description="Basic and acidic residues" evidence="1">
    <location>
        <begin position="111"/>
        <end position="129"/>
    </location>
</feature>
<keyword evidence="3" id="KW-1185">Reference proteome</keyword>
<feature type="compositionally biased region" description="Basic residues" evidence="1">
    <location>
        <begin position="100"/>
        <end position="110"/>
    </location>
</feature>
<reference evidence="2" key="1">
    <citation type="submission" date="2023-07" db="EMBL/GenBank/DDBJ databases">
        <authorList>
            <consortium name="AG Swart"/>
            <person name="Singh M."/>
            <person name="Singh A."/>
            <person name="Seah K."/>
            <person name="Emmerich C."/>
        </authorList>
    </citation>
    <scope>NUCLEOTIDE SEQUENCE</scope>
    <source>
        <strain evidence="2">DP1</strain>
    </source>
</reference>
<evidence type="ECO:0000256" key="1">
    <source>
        <dbReference type="SAM" id="MobiDB-lite"/>
    </source>
</evidence>
<feature type="region of interest" description="Disordered" evidence="1">
    <location>
        <begin position="70"/>
        <end position="136"/>
    </location>
</feature>
<dbReference type="Proteomes" id="UP001295684">
    <property type="component" value="Unassembled WGS sequence"/>
</dbReference>
<dbReference type="AlphaFoldDB" id="A0AAD1XCT9"/>
<evidence type="ECO:0000313" key="2">
    <source>
        <dbReference type="EMBL" id="CAI2371544.1"/>
    </source>
</evidence>
<protein>
    <submittedName>
        <fullName evidence="2">Uncharacterized protein</fullName>
    </submittedName>
</protein>
<comment type="caution">
    <text evidence="2">The sequence shown here is derived from an EMBL/GenBank/DDBJ whole genome shotgun (WGS) entry which is preliminary data.</text>
</comment>
<sequence>MEISPWQGHQYKSNKNSSPGDSSGHTKPSDDKLTQYFEDLAAKALDLTKKYGLKDEFEMIRGEIKKHEVIQKSQSSFENEYNYQTYSSSDESDDSFEFRRQRKQKTPRYMKHYERPKKVAHPETPDYEKRKKRKLVLKKGEVTPHERLYALAARNQIKKDILAAEERAPPVVTKKFYPQVIRQYEDAKKYNKENHYVSKRDEEVEDQIECTFQPEITRSQRIVEGRRNAPIFAPLLTEEEKQQKQQQKLDEEMISCTFKPELNKKSIKMADEILRKKQIEEEQQSLKKPDIIPMKQQIRKAAKASMLFDVHSHTAQERLEKMRQNLHSRKELEAKDGDPYSGDSDQNVMTPEFEDAEEEADEVHMLPQTDSFVSENYEEEDIDQMIKQVIFENEFHK</sequence>
<feature type="compositionally biased region" description="Polar residues" evidence="1">
    <location>
        <begin position="71"/>
        <end position="86"/>
    </location>
</feature>
<feature type="compositionally biased region" description="Polar residues" evidence="1">
    <location>
        <begin position="10"/>
        <end position="26"/>
    </location>
</feature>
<feature type="compositionally biased region" description="Acidic residues" evidence="1">
    <location>
        <begin position="352"/>
        <end position="361"/>
    </location>
</feature>
<organism evidence="2 3">
    <name type="scientific">Euplotes crassus</name>
    <dbReference type="NCBI Taxonomy" id="5936"/>
    <lineage>
        <taxon>Eukaryota</taxon>
        <taxon>Sar</taxon>
        <taxon>Alveolata</taxon>
        <taxon>Ciliophora</taxon>
        <taxon>Intramacronucleata</taxon>
        <taxon>Spirotrichea</taxon>
        <taxon>Hypotrichia</taxon>
        <taxon>Euplotida</taxon>
        <taxon>Euplotidae</taxon>
        <taxon>Moneuplotes</taxon>
    </lineage>
</organism>
<accession>A0AAD1XCT9</accession>
<evidence type="ECO:0000313" key="3">
    <source>
        <dbReference type="Proteomes" id="UP001295684"/>
    </source>
</evidence>
<feature type="region of interest" description="Disordered" evidence="1">
    <location>
        <begin position="330"/>
        <end position="367"/>
    </location>
</feature>
<dbReference type="EMBL" id="CAMPGE010012785">
    <property type="protein sequence ID" value="CAI2371544.1"/>
    <property type="molecule type" value="Genomic_DNA"/>
</dbReference>
<feature type="region of interest" description="Disordered" evidence="1">
    <location>
        <begin position="1"/>
        <end position="32"/>
    </location>
</feature>
<name>A0AAD1XCT9_EUPCR</name>
<gene>
    <name evidence="2" type="ORF">ECRASSUSDP1_LOCUS12868</name>
</gene>
<proteinExistence type="predicted"/>